<sequence length="343" mass="39183">MSTNKETIAVVRNNLATMECEIDLKAANRPSGDDLDCRQQKFGKTIRAIQSIVMQKLYKETTGSLETYFKSVWKDLENFTRLPARERLCRTLKCLVRTRTELRILWAFTLNRLDGNTDLATCTFLTNLRVELIAANKLSSDENSTSSSSLSSWCPIGFTEESWSAYAEDEIYRLAGNWVSSRSSETTNQPESIRQLPPSSSPNWTRFHEPNSDATANFNCSTIEHLPRSDLNAIIQSLKIMHDQNHHLEYFVDACRGTSRYDFPVAAEPHQNLIGANRNVSEFHMESEDENETDQEFHDHEEFFSKQQQQASENSLCNLKDERSSWSNFAPEDFAAAALLQNL</sequence>
<name>A0AAD5T5R1_9FUNG</name>
<dbReference type="Proteomes" id="UP001211907">
    <property type="component" value="Unassembled WGS sequence"/>
</dbReference>
<evidence type="ECO:0000313" key="2">
    <source>
        <dbReference type="EMBL" id="KAJ3130821.1"/>
    </source>
</evidence>
<protein>
    <submittedName>
        <fullName evidence="2">Uncharacterized protein</fullName>
    </submittedName>
</protein>
<comment type="caution">
    <text evidence="2">The sequence shown here is derived from an EMBL/GenBank/DDBJ whole genome shotgun (WGS) entry which is preliminary data.</text>
</comment>
<organism evidence="2 3">
    <name type="scientific">Physocladia obscura</name>
    <dbReference type="NCBI Taxonomy" id="109957"/>
    <lineage>
        <taxon>Eukaryota</taxon>
        <taxon>Fungi</taxon>
        <taxon>Fungi incertae sedis</taxon>
        <taxon>Chytridiomycota</taxon>
        <taxon>Chytridiomycota incertae sedis</taxon>
        <taxon>Chytridiomycetes</taxon>
        <taxon>Chytridiales</taxon>
        <taxon>Chytriomycetaceae</taxon>
        <taxon>Physocladia</taxon>
    </lineage>
</organism>
<proteinExistence type="predicted"/>
<evidence type="ECO:0000313" key="3">
    <source>
        <dbReference type="Proteomes" id="UP001211907"/>
    </source>
</evidence>
<gene>
    <name evidence="2" type="ORF">HK100_007393</name>
</gene>
<feature type="region of interest" description="Disordered" evidence="1">
    <location>
        <begin position="183"/>
        <end position="203"/>
    </location>
</feature>
<evidence type="ECO:0000256" key="1">
    <source>
        <dbReference type="SAM" id="MobiDB-lite"/>
    </source>
</evidence>
<keyword evidence="3" id="KW-1185">Reference proteome</keyword>
<dbReference type="AlphaFoldDB" id="A0AAD5T5R1"/>
<dbReference type="EMBL" id="JADGJH010000349">
    <property type="protein sequence ID" value="KAJ3130821.1"/>
    <property type="molecule type" value="Genomic_DNA"/>
</dbReference>
<reference evidence="2" key="1">
    <citation type="submission" date="2020-05" db="EMBL/GenBank/DDBJ databases">
        <title>Phylogenomic resolution of chytrid fungi.</title>
        <authorList>
            <person name="Stajich J.E."/>
            <person name="Amses K."/>
            <person name="Simmons R."/>
            <person name="Seto K."/>
            <person name="Myers J."/>
            <person name="Bonds A."/>
            <person name="Quandt C.A."/>
            <person name="Barry K."/>
            <person name="Liu P."/>
            <person name="Grigoriev I."/>
            <person name="Longcore J.E."/>
            <person name="James T.Y."/>
        </authorList>
    </citation>
    <scope>NUCLEOTIDE SEQUENCE</scope>
    <source>
        <strain evidence="2">JEL0513</strain>
    </source>
</reference>
<accession>A0AAD5T5R1</accession>